<evidence type="ECO:0000256" key="3">
    <source>
        <dbReference type="ARBA" id="ARBA00023027"/>
    </source>
</evidence>
<organism evidence="5 6">
    <name type="scientific">Nocardia jiangsuensis</name>
    <dbReference type="NCBI Taxonomy" id="1691563"/>
    <lineage>
        <taxon>Bacteria</taxon>
        <taxon>Bacillati</taxon>
        <taxon>Actinomycetota</taxon>
        <taxon>Actinomycetes</taxon>
        <taxon>Mycobacteriales</taxon>
        <taxon>Nocardiaceae</taxon>
        <taxon>Nocardia</taxon>
    </lineage>
</organism>
<dbReference type="InterPro" id="IPR036291">
    <property type="entry name" value="NAD(P)-bd_dom_sf"/>
</dbReference>
<gene>
    <name evidence="5" type="ORF">ACFO0B_24965</name>
</gene>
<comment type="similarity">
    <text evidence="1">Belongs to the NAD(P)-dependent epimerase/dehydratase family.</text>
</comment>
<evidence type="ECO:0000256" key="1">
    <source>
        <dbReference type="ARBA" id="ARBA00007637"/>
    </source>
</evidence>
<evidence type="ECO:0000259" key="4">
    <source>
        <dbReference type="Pfam" id="PF01370"/>
    </source>
</evidence>
<dbReference type="CDD" id="cd08946">
    <property type="entry name" value="SDR_e"/>
    <property type="match status" value="1"/>
</dbReference>
<reference evidence="6" key="1">
    <citation type="journal article" date="2019" name="Int. J. Syst. Evol. Microbiol.">
        <title>The Global Catalogue of Microorganisms (GCM) 10K type strain sequencing project: providing services to taxonomists for standard genome sequencing and annotation.</title>
        <authorList>
            <consortium name="The Broad Institute Genomics Platform"/>
            <consortium name="The Broad Institute Genome Sequencing Center for Infectious Disease"/>
            <person name="Wu L."/>
            <person name="Ma J."/>
        </authorList>
    </citation>
    <scope>NUCLEOTIDE SEQUENCE [LARGE SCALE GENOMIC DNA]</scope>
    <source>
        <strain evidence="6">CGMCC 4.7330</strain>
    </source>
</reference>
<dbReference type="InterPro" id="IPR001509">
    <property type="entry name" value="Epimerase_deHydtase"/>
</dbReference>
<keyword evidence="6" id="KW-1185">Reference proteome</keyword>
<proteinExistence type="inferred from homology"/>
<dbReference type="RefSeq" id="WP_378615003.1">
    <property type="nucleotide sequence ID" value="NZ_JBHSAX010000019.1"/>
</dbReference>
<comment type="caution">
    <text evidence="5">The sequence shown here is derived from an EMBL/GenBank/DDBJ whole genome shotgun (WGS) entry which is preliminary data.</text>
</comment>
<evidence type="ECO:0000313" key="6">
    <source>
        <dbReference type="Proteomes" id="UP001595696"/>
    </source>
</evidence>
<dbReference type="EMBL" id="JBHSAX010000019">
    <property type="protein sequence ID" value="MFC3965252.1"/>
    <property type="molecule type" value="Genomic_DNA"/>
</dbReference>
<keyword evidence="3" id="KW-0520">NAD</keyword>
<accession>A0ABV8E0E7</accession>
<dbReference type="PANTHER" id="PTHR43103:SF5">
    <property type="entry name" value="4-EPIMERASE, PUTATIVE (AFU_ORTHOLOGUE AFUA_7G00360)-RELATED"/>
    <property type="match status" value="1"/>
</dbReference>
<dbReference type="Pfam" id="PF01370">
    <property type="entry name" value="Epimerase"/>
    <property type="match status" value="1"/>
</dbReference>
<sequence>MSTVLVTGAFGQIGALCTELLLARGHTVVGMDLRTDATETVACRLTGALIPSWTDLLDREAVHAVVAEHRPSAIVHLAAVYSPISYRAPALARKVNVDGTTHLIDAARLLDSPPLLLFASSAAVYGSRNPHRHPEPITADTPVAPIDQYGTDKVLGEALITGSGLPHAVLRLGGVISPVGAGRLDGDYLSLMRATPTDNRVHAVDARDAALAFANAVERGPAVTGRVLLIAGNDSYRHQQQDLSDDIAAATGLGRLGPRAGLPGDPADDRGWSFTGWFDTSESQALLDFQRHDWPDTVAWVAGASGQLPRIIGPALRPAILLFLRVQRRLERRGPYADPWTFLARRYGPEILASEAPLP</sequence>
<evidence type="ECO:0000256" key="2">
    <source>
        <dbReference type="ARBA" id="ARBA00023002"/>
    </source>
</evidence>
<feature type="domain" description="NAD-dependent epimerase/dehydratase" evidence="4">
    <location>
        <begin position="4"/>
        <end position="183"/>
    </location>
</feature>
<name>A0ABV8E0E7_9NOCA</name>
<evidence type="ECO:0000313" key="5">
    <source>
        <dbReference type="EMBL" id="MFC3965252.1"/>
    </source>
</evidence>
<dbReference type="Gene3D" id="3.40.50.720">
    <property type="entry name" value="NAD(P)-binding Rossmann-like Domain"/>
    <property type="match status" value="1"/>
</dbReference>
<keyword evidence="2" id="KW-0560">Oxidoreductase</keyword>
<dbReference type="PANTHER" id="PTHR43103">
    <property type="entry name" value="NUCLEOSIDE-DIPHOSPHATE-SUGAR EPIMERASE"/>
    <property type="match status" value="1"/>
</dbReference>
<dbReference type="SUPFAM" id="SSF51735">
    <property type="entry name" value="NAD(P)-binding Rossmann-fold domains"/>
    <property type="match status" value="1"/>
</dbReference>
<dbReference type="Proteomes" id="UP001595696">
    <property type="component" value="Unassembled WGS sequence"/>
</dbReference>
<protein>
    <submittedName>
        <fullName evidence="5">NAD-dependent epimerase/dehydratase family protein</fullName>
    </submittedName>
</protein>